<dbReference type="PANTHER" id="PTHR30336">
    <property type="entry name" value="INNER MEMBRANE PROTEIN, PROBABLE PERMEASE"/>
    <property type="match status" value="1"/>
</dbReference>
<sequence length="266" mass="28252">MFYAISKVFWLLAQPVSLAFLLGLAALVLIMVGWRRSGVVLGVLGLLVLGVASFTNVGAVVIAPLEARFARPAELPESVGAIVLLGGATSARVSTARQVTETSEAGDRLIETIWLAQRYPAARIVLTGGVAAILGETESEAVTMQRLLLAFGIAPERVVLEGEARNTDENAEYTKALLGPAPGNVLLVTSAFHMPRSMGLFRKVGISAMAWPTDYRSTGTESFGIDVAEPMANLLTASVAMKEWIGLAVYHWTGRTDDLLPGQASN</sequence>
<protein>
    <submittedName>
        <fullName evidence="3">YdcF family protein</fullName>
    </submittedName>
</protein>
<reference evidence="3 4" key="1">
    <citation type="submission" date="2019-07" db="EMBL/GenBank/DDBJ databases">
        <title>Full genome sequence of Devosia sp. Gsoil 520.</title>
        <authorList>
            <person name="Im W.-T."/>
        </authorList>
    </citation>
    <scope>NUCLEOTIDE SEQUENCE [LARGE SCALE GENOMIC DNA]</scope>
    <source>
        <strain evidence="3 4">Gsoil 520</strain>
    </source>
</reference>
<dbReference type="GO" id="GO:0005886">
    <property type="term" value="C:plasma membrane"/>
    <property type="evidence" value="ECO:0007669"/>
    <property type="project" value="TreeGrafter"/>
</dbReference>
<feature type="domain" description="DUF218" evidence="2">
    <location>
        <begin position="81"/>
        <end position="246"/>
    </location>
</feature>
<dbReference type="Proteomes" id="UP000315364">
    <property type="component" value="Chromosome"/>
</dbReference>
<evidence type="ECO:0000313" key="4">
    <source>
        <dbReference type="Proteomes" id="UP000315364"/>
    </source>
</evidence>
<proteinExistence type="predicted"/>
<dbReference type="EMBL" id="CP042304">
    <property type="protein sequence ID" value="QDZ11210.1"/>
    <property type="molecule type" value="Genomic_DNA"/>
</dbReference>
<keyword evidence="4" id="KW-1185">Reference proteome</keyword>
<dbReference type="PANTHER" id="PTHR30336:SF4">
    <property type="entry name" value="ENVELOPE BIOGENESIS FACTOR ELYC"/>
    <property type="match status" value="1"/>
</dbReference>
<dbReference type="InterPro" id="IPR014729">
    <property type="entry name" value="Rossmann-like_a/b/a_fold"/>
</dbReference>
<feature type="transmembrane region" description="Helical" evidence="1">
    <location>
        <begin position="39"/>
        <end position="65"/>
    </location>
</feature>
<dbReference type="KEGG" id="dea:FPZ08_10825"/>
<evidence type="ECO:0000256" key="1">
    <source>
        <dbReference type="SAM" id="Phobius"/>
    </source>
</evidence>
<keyword evidence="1" id="KW-1133">Transmembrane helix</keyword>
<keyword evidence="1" id="KW-0472">Membrane</keyword>
<dbReference type="RefSeq" id="WP_146290033.1">
    <property type="nucleotide sequence ID" value="NZ_CP042304.1"/>
</dbReference>
<evidence type="ECO:0000259" key="2">
    <source>
        <dbReference type="Pfam" id="PF02698"/>
    </source>
</evidence>
<dbReference type="InterPro" id="IPR051599">
    <property type="entry name" value="Cell_Envelope_Assoc"/>
</dbReference>
<dbReference type="InterPro" id="IPR003848">
    <property type="entry name" value="DUF218"/>
</dbReference>
<dbReference type="Gene3D" id="3.40.50.620">
    <property type="entry name" value="HUPs"/>
    <property type="match status" value="1"/>
</dbReference>
<dbReference type="GO" id="GO:0043164">
    <property type="term" value="P:Gram-negative-bacterium-type cell wall biogenesis"/>
    <property type="evidence" value="ECO:0007669"/>
    <property type="project" value="TreeGrafter"/>
</dbReference>
<dbReference type="AlphaFoldDB" id="A0A5B8LV24"/>
<keyword evidence="1" id="KW-0812">Transmembrane</keyword>
<dbReference type="CDD" id="cd06259">
    <property type="entry name" value="YdcF-like"/>
    <property type="match status" value="1"/>
</dbReference>
<gene>
    <name evidence="3" type="ORF">FPZ08_10825</name>
</gene>
<dbReference type="Pfam" id="PF02698">
    <property type="entry name" value="DUF218"/>
    <property type="match status" value="1"/>
</dbReference>
<organism evidence="3 4">
    <name type="scientific">Devosia ginsengisoli</name>
    <dbReference type="NCBI Taxonomy" id="400770"/>
    <lineage>
        <taxon>Bacteria</taxon>
        <taxon>Pseudomonadati</taxon>
        <taxon>Pseudomonadota</taxon>
        <taxon>Alphaproteobacteria</taxon>
        <taxon>Hyphomicrobiales</taxon>
        <taxon>Devosiaceae</taxon>
        <taxon>Devosia</taxon>
    </lineage>
</organism>
<evidence type="ECO:0000313" key="3">
    <source>
        <dbReference type="EMBL" id="QDZ11210.1"/>
    </source>
</evidence>
<accession>A0A5B8LV24</accession>
<feature type="transmembrane region" description="Helical" evidence="1">
    <location>
        <begin position="12"/>
        <end position="32"/>
    </location>
</feature>
<dbReference type="GO" id="GO:0000270">
    <property type="term" value="P:peptidoglycan metabolic process"/>
    <property type="evidence" value="ECO:0007669"/>
    <property type="project" value="TreeGrafter"/>
</dbReference>
<name>A0A5B8LV24_9HYPH</name>
<dbReference type="OrthoDB" id="9809813at2"/>